<reference evidence="2" key="1">
    <citation type="submission" date="2021-06" db="EMBL/GenBank/DDBJ databases">
        <authorList>
            <person name="Hodson N. C."/>
            <person name="Mongue J. A."/>
            <person name="Jaron S. K."/>
        </authorList>
    </citation>
    <scope>NUCLEOTIDE SEQUENCE</scope>
</reference>
<feature type="compositionally biased region" description="Basic and acidic residues" evidence="1">
    <location>
        <begin position="15"/>
        <end position="26"/>
    </location>
</feature>
<proteinExistence type="predicted"/>
<feature type="region of interest" description="Disordered" evidence="1">
    <location>
        <begin position="1"/>
        <end position="26"/>
    </location>
</feature>
<evidence type="ECO:0000256" key="1">
    <source>
        <dbReference type="SAM" id="MobiDB-lite"/>
    </source>
</evidence>
<sequence length="115" mass="13156">MATFVHANPASPRTADSDSTKEHKSELEKDSVLLKTLRFISFLVDDQESDKILTATESKRYYSPEDILSVPLVAPSDVKPVSRRKRSKQQSFDLFEIIPYIPEEIPWSNQAYKNP</sequence>
<gene>
    <name evidence="2" type="ORF">AFUS01_LOCUS34132</name>
</gene>
<comment type="caution">
    <text evidence="2">The sequence shown here is derived from an EMBL/GenBank/DDBJ whole genome shotgun (WGS) entry which is preliminary data.</text>
</comment>
<organism evidence="2 3">
    <name type="scientific">Allacma fusca</name>
    <dbReference type="NCBI Taxonomy" id="39272"/>
    <lineage>
        <taxon>Eukaryota</taxon>
        <taxon>Metazoa</taxon>
        <taxon>Ecdysozoa</taxon>
        <taxon>Arthropoda</taxon>
        <taxon>Hexapoda</taxon>
        <taxon>Collembola</taxon>
        <taxon>Symphypleona</taxon>
        <taxon>Sminthuridae</taxon>
        <taxon>Allacma</taxon>
    </lineage>
</organism>
<protein>
    <submittedName>
        <fullName evidence="2">Uncharacterized protein</fullName>
    </submittedName>
</protein>
<keyword evidence="3" id="KW-1185">Reference proteome</keyword>
<dbReference type="Proteomes" id="UP000708208">
    <property type="component" value="Unassembled WGS sequence"/>
</dbReference>
<feature type="non-terminal residue" evidence="2">
    <location>
        <position position="1"/>
    </location>
</feature>
<dbReference type="AlphaFoldDB" id="A0A8J2PQN8"/>
<evidence type="ECO:0000313" key="2">
    <source>
        <dbReference type="EMBL" id="CAG7823946.1"/>
    </source>
</evidence>
<dbReference type="EMBL" id="CAJVCH010531116">
    <property type="protein sequence ID" value="CAG7823946.1"/>
    <property type="molecule type" value="Genomic_DNA"/>
</dbReference>
<evidence type="ECO:0000313" key="3">
    <source>
        <dbReference type="Proteomes" id="UP000708208"/>
    </source>
</evidence>
<accession>A0A8J2PQN8</accession>
<name>A0A8J2PQN8_9HEXA</name>